<dbReference type="AlphaFoldDB" id="A0A6G1DJY5"/>
<protein>
    <submittedName>
        <fullName evidence="1">Uncharacterized protein</fullName>
    </submittedName>
</protein>
<evidence type="ECO:0000313" key="1">
    <source>
        <dbReference type="EMBL" id="KAF0912749.1"/>
    </source>
</evidence>
<name>A0A6G1DJY5_9ORYZ</name>
<dbReference type="Proteomes" id="UP000479710">
    <property type="component" value="Unassembled WGS sequence"/>
</dbReference>
<sequence>MWAHGRGDAGGTTTLVVFGKSPEDQQLLASATGSLALGEHDSVEDIAISLDADAGASATFNAGAYMATPRASRFGRKKVEDPEVMSPIASPVKRKERSLSSLTVPAPQAKSKVDTEYATFYLEGQ</sequence>
<organism evidence="1 2">
    <name type="scientific">Oryza meyeriana var. granulata</name>
    <dbReference type="NCBI Taxonomy" id="110450"/>
    <lineage>
        <taxon>Eukaryota</taxon>
        <taxon>Viridiplantae</taxon>
        <taxon>Streptophyta</taxon>
        <taxon>Embryophyta</taxon>
        <taxon>Tracheophyta</taxon>
        <taxon>Spermatophyta</taxon>
        <taxon>Magnoliopsida</taxon>
        <taxon>Liliopsida</taxon>
        <taxon>Poales</taxon>
        <taxon>Poaceae</taxon>
        <taxon>BOP clade</taxon>
        <taxon>Oryzoideae</taxon>
        <taxon>Oryzeae</taxon>
        <taxon>Oryzinae</taxon>
        <taxon>Oryza</taxon>
        <taxon>Oryza meyeriana</taxon>
    </lineage>
</organism>
<keyword evidence="2" id="KW-1185">Reference proteome</keyword>
<reference evidence="1 2" key="1">
    <citation type="submission" date="2019-11" db="EMBL/GenBank/DDBJ databases">
        <title>Whole genome sequence of Oryza granulata.</title>
        <authorList>
            <person name="Li W."/>
        </authorList>
    </citation>
    <scope>NUCLEOTIDE SEQUENCE [LARGE SCALE GENOMIC DNA]</scope>
    <source>
        <strain evidence="2">cv. Menghai</strain>
        <tissue evidence="1">Leaf</tissue>
    </source>
</reference>
<gene>
    <name evidence="1" type="ORF">E2562_018992</name>
</gene>
<evidence type="ECO:0000313" key="2">
    <source>
        <dbReference type="Proteomes" id="UP000479710"/>
    </source>
</evidence>
<accession>A0A6G1DJY5</accession>
<proteinExistence type="predicted"/>
<comment type="caution">
    <text evidence="1">The sequence shown here is derived from an EMBL/GenBank/DDBJ whole genome shotgun (WGS) entry which is preliminary data.</text>
</comment>
<dbReference type="EMBL" id="SPHZ02000006">
    <property type="protein sequence ID" value="KAF0912749.1"/>
    <property type="molecule type" value="Genomic_DNA"/>
</dbReference>